<accession>A0ABQ7ST44</accession>
<sequence>MDSESCTRAFSQARVYLEQIRSRVAPGGVDVHGTGKRDYLVDAAKQIRLALERDVSEDYEEAFNHYKNGVDVLLNGIQVDTNKERREAVKRKITQYLKRAEEIFNCHLQRSLGNGSSAETGYSSLRFRPIRTLSAPIENLRRCKVVGIIDKVQIVQDPATGGTFILKVCAFLYLPSHWYVQTANQQLYVHFQSLPKSHMETRRRQTIIPHGVPFMVELLCYSVTEDSIFLRLEHVKGGTLWSHLRSHPRFQHLDSSTSDCSCPLRSPTLGLALEHIREEQHIGNSQEAYSRPQQSCSVQPEKNVGQIPTSSNHCLLRSSDRSSSQKKSPNHTHARIAAEYREHTGAPAGSQGVCGGKDLSTMYTLTAATELNFKPVPRGRSHSANQGLTFQSNESLTTINGISSISEKANPHQEPAVQTDERFSRAIWKAARGCNTPKTETRSRRLCKLGHHPASLPRQNLVCPGTPLQNHHSQESQWEISHKREEGHTQQEKTVPDSTLHKSQIPSEQYGPTEHKTLQKHGPIAWDISENQVQIWAAELLLALEGLHQQGVLCQDLSPRNLLLDDAGHIRLTYFGQWNEVEPQYCSQALEDLYCAPEVGGISELTEACDWWSFGALLYELLSGTVSSLKLVLLLEGQSGTRKPEKLESVLILIKYVLAKPILYTSRDSLSQFHPSGIHPHTQLHLPEKLSKSASSLLSELLRYDPEQRLGSGEDGVSRIKSHSFFSTIQWNKLVAY</sequence>
<feature type="compositionally biased region" description="Polar residues" evidence="1">
    <location>
        <begin position="496"/>
        <end position="507"/>
    </location>
</feature>
<dbReference type="Proteomes" id="UP000826234">
    <property type="component" value="Unassembled WGS sequence"/>
</dbReference>
<evidence type="ECO:0000259" key="2">
    <source>
        <dbReference type="PROSITE" id="PS50011"/>
    </source>
</evidence>
<dbReference type="Gene3D" id="1.10.510.10">
    <property type="entry name" value="Transferase(Phosphotransferase) domain 1"/>
    <property type="match status" value="2"/>
</dbReference>
<evidence type="ECO:0000313" key="4">
    <source>
        <dbReference type="Proteomes" id="UP000826234"/>
    </source>
</evidence>
<dbReference type="SMART" id="SM00745">
    <property type="entry name" value="MIT"/>
    <property type="match status" value="1"/>
</dbReference>
<dbReference type="SUPFAM" id="SSF56112">
    <property type="entry name" value="Protein kinase-like (PK-like)"/>
    <property type="match status" value="1"/>
</dbReference>
<dbReference type="PANTHER" id="PTHR15508">
    <property type="entry name" value="RIBOSOMAL PROTEIN S6 KINASE"/>
    <property type="match status" value="1"/>
</dbReference>
<keyword evidence="4" id="KW-1185">Reference proteome</keyword>
<name>A0ABQ7ST44_PHRPL</name>
<dbReference type="InterPro" id="IPR011009">
    <property type="entry name" value="Kinase-like_dom_sf"/>
</dbReference>
<dbReference type="EMBL" id="JAIPUX010003289">
    <property type="protein sequence ID" value="KAH0620490.1"/>
    <property type="molecule type" value="Genomic_DNA"/>
</dbReference>
<dbReference type="InterPro" id="IPR036181">
    <property type="entry name" value="MIT_dom_sf"/>
</dbReference>
<feature type="region of interest" description="Disordered" evidence="1">
    <location>
        <begin position="467"/>
        <end position="515"/>
    </location>
</feature>
<dbReference type="Pfam" id="PF00069">
    <property type="entry name" value="Pkinase"/>
    <property type="match status" value="1"/>
</dbReference>
<dbReference type="Gene3D" id="1.20.58.80">
    <property type="entry name" value="Phosphotransferase system, lactose/cellobiose-type IIA subunit"/>
    <property type="match status" value="1"/>
</dbReference>
<feature type="domain" description="Protein kinase" evidence="2">
    <location>
        <begin position="362"/>
        <end position="726"/>
    </location>
</feature>
<reference evidence="3 4" key="1">
    <citation type="journal article" date="2022" name="Gigascience">
        <title>A chromosome-level genome assembly and annotation of the desert horned lizard, Phrynosoma platyrhinos, provides insight into chromosomal rearrangements among reptiles.</title>
        <authorList>
            <person name="Koochekian N."/>
            <person name="Ascanio A."/>
            <person name="Farleigh K."/>
            <person name="Card D.C."/>
            <person name="Schield D.R."/>
            <person name="Castoe T.A."/>
            <person name="Jezkova T."/>
        </authorList>
    </citation>
    <scope>NUCLEOTIDE SEQUENCE [LARGE SCALE GENOMIC DNA]</scope>
    <source>
        <strain evidence="3">NK-2021</strain>
    </source>
</reference>
<dbReference type="Pfam" id="PF04212">
    <property type="entry name" value="MIT"/>
    <property type="match status" value="1"/>
</dbReference>
<feature type="compositionally biased region" description="Polar residues" evidence="1">
    <location>
        <begin position="282"/>
        <end position="313"/>
    </location>
</feature>
<dbReference type="CDD" id="cd02677">
    <property type="entry name" value="MIT_SNX15"/>
    <property type="match status" value="1"/>
</dbReference>
<gene>
    <name evidence="3" type="ORF">JD844_021008</name>
</gene>
<proteinExistence type="predicted"/>
<protein>
    <recommendedName>
        <fullName evidence="2">Protein kinase domain-containing protein</fullName>
    </recommendedName>
</protein>
<feature type="compositionally biased region" description="Basic and acidic residues" evidence="1">
    <location>
        <begin position="480"/>
        <end position="495"/>
    </location>
</feature>
<dbReference type="PANTHER" id="PTHR15508:SF4">
    <property type="entry name" value="RIBOSOMAL PROTEIN S6 KINASE-LIKE 1"/>
    <property type="match status" value="1"/>
</dbReference>
<evidence type="ECO:0000256" key="1">
    <source>
        <dbReference type="SAM" id="MobiDB-lite"/>
    </source>
</evidence>
<dbReference type="InterPro" id="IPR051866">
    <property type="entry name" value="Intracell_Sig-Traffick_Protein"/>
</dbReference>
<evidence type="ECO:0000313" key="3">
    <source>
        <dbReference type="EMBL" id="KAH0620490.1"/>
    </source>
</evidence>
<feature type="region of interest" description="Disordered" evidence="1">
    <location>
        <begin position="282"/>
        <end position="332"/>
    </location>
</feature>
<dbReference type="PROSITE" id="PS50011">
    <property type="entry name" value="PROTEIN_KINASE_DOM"/>
    <property type="match status" value="1"/>
</dbReference>
<comment type="caution">
    <text evidence="3">The sequence shown here is derived from an EMBL/GenBank/DDBJ whole genome shotgun (WGS) entry which is preliminary data.</text>
</comment>
<dbReference type="InterPro" id="IPR000719">
    <property type="entry name" value="Prot_kinase_dom"/>
</dbReference>
<dbReference type="InterPro" id="IPR007330">
    <property type="entry name" value="MIT_dom"/>
</dbReference>
<organism evidence="3 4">
    <name type="scientific">Phrynosoma platyrhinos</name>
    <name type="common">Desert horned lizard</name>
    <dbReference type="NCBI Taxonomy" id="52577"/>
    <lineage>
        <taxon>Eukaryota</taxon>
        <taxon>Metazoa</taxon>
        <taxon>Chordata</taxon>
        <taxon>Craniata</taxon>
        <taxon>Vertebrata</taxon>
        <taxon>Euteleostomi</taxon>
        <taxon>Lepidosauria</taxon>
        <taxon>Squamata</taxon>
        <taxon>Bifurcata</taxon>
        <taxon>Unidentata</taxon>
        <taxon>Episquamata</taxon>
        <taxon>Toxicofera</taxon>
        <taxon>Iguania</taxon>
        <taxon>Phrynosomatidae</taxon>
        <taxon>Phrynosomatinae</taxon>
        <taxon>Phrynosoma</taxon>
    </lineage>
</organism>
<feature type="compositionally biased region" description="Polar residues" evidence="1">
    <location>
        <begin position="467"/>
        <end position="479"/>
    </location>
</feature>
<dbReference type="SUPFAM" id="SSF116846">
    <property type="entry name" value="MIT domain"/>
    <property type="match status" value="1"/>
</dbReference>
<dbReference type="SMART" id="SM00220">
    <property type="entry name" value="S_TKc"/>
    <property type="match status" value="1"/>
</dbReference>